<accession>A0A1I7WNJ7</accession>
<sequence length="97" mass="10775">MGILAQQSLSPFYVCVSCGHFICDHTVLRHLFSILQIVDSEASMSPVLRISLTPIVLFDASGECTHRVLSVEEVEQILKIVEDERTATESEEAAKKK</sequence>
<name>A0A1I7WNJ7_HETBA</name>
<keyword evidence="1" id="KW-1185">Reference proteome</keyword>
<evidence type="ECO:0000313" key="2">
    <source>
        <dbReference type="WBParaSite" id="Hba_06716"/>
    </source>
</evidence>
<dbReference type="AlphaFoldDB" id="A0A1I7WNJ7"/>
<protein>
    <submittedName>
        <fullName evidence="2">Glutaredoxin</fullName>
    </submittedName>
</protein>
<dbReference type="WBParaSite" id="Hba_06716">
    <property type="protein sequence ID" value="Hba_06716"/>
    <property type="gene ID" value="Hba_06716"/>
</dbReference>
<dbReference type="Proteomes" id="UP000095283">
    <property type="component" value="Unplaced"/>
</dbReference>
<organism evidence="1 2">
    <name type="scientific">Heterorhabditis bacteriophora</name>
    <name type="common">Entomopathogenic nematode worm</name>
    <dbReference type="NCBI Taxonomy" id="37862"/>
    <lineage>
        <taxon>Eukaryota</taxon>
        <taxon>Metazoa</taxon>
        <taxon>Ecdysozoa</taxon>
        <taxon>Nematoda</taxon>
        <taxon>Chromadorea</taxon>
        <taxon>Rhabditida</taxon>
        <taxon>Rhabditina</taxon>
        <taxon>Rhabditomorpha</taxon>
        <taxon>Strongyloidea</taxon>
        <taxon>Heterorhabditidae</taxon>
        <taxon>Heterorhabditis</taxon>
    </lineage>
</organism>
<evidence type="ECO:0000313" key="1">
    <source>
        <dbReference type="Proteomes" id="UP000095283"/>
    </source>
</evidence>
<proteinExistence type="predicted"/>
<reference evidence="2" key="1">
    <citation type="submission" date="2016-11" db="UniProtKB">
        <authorList>
            <consortium name="WormBaseParasite"/>
        </authorList>
    </citation>
    <scope>IDENTIFICATION</scope>
</reference>